<protein>
    <submittedName>
        <fullName evidence="2">GNAT family N-acetyltransferase</fullName>
        <ecNumber evidence="2">2.3.-.-</ecNumber>
    </submittedName>
</protein>
<reference evidence="3" key="1">
    <citation type="journal article" date="2019" name="Int. J. Syst. Evol. Microbiol.">
        <title>The Global Catalogue of Microorganisms (GCM) 10K type strain sequencing project: providing services to taxonomists for standard genome sequencing and annotation.</title>
        <authorList>
            <consortium name="The Broad Institute Genomics Platform"/>
            <consortium name="The Broad Institute Genome Sequencing Center for Infectious Disease"/>
            <person name="Wu L."/>
            <person name="Ma J."/>
        </authorList>
    </citation>
    <scope>NUCLEOTIDE SEQUENCE [LARGE SCALE GENOMIC DNA]</scope>
    <source>
        <strain evidence="3">KCTC 3913</strain>
    </source>
</reference>
<feature type="domain" description="N-acetyltransferase" evidence="1">
    <location>
        <begin position="1"/>
        <end position="141"/>
    </location>
</feature>
<name>A0ABW5RUF8_9BACI</name>
<dbReference type="EC" id="2.3.-.-" evidence="2"/>
<dbReference type="RefSeq" id="WP_071412177.1">
    <property type="nucleotide sequence ID" value="NZ_JBHUMF010000031.1"/>
</dbReference>
<dbReference type="Gene3D" id="3.40.630.30">
    <property type="match status" value="1"/>
</dbReference>
<dbReference type="InterPro" id="IPR000182">
    <property type="entry name" value="GNAT_dom"/>
</dbReference>
<dbReference type="GO" id="GO:0016746">
    <property type="term" value="F:acyltransferase activity"/>
    <property type="evidence" value="ECO:0007669"/>
    <property type="project" value="UniProtKB-KW"/>
</dbReference>
<dbReference type="CDD" id="cd04301">
    <property type="entry name" value="NAT_SF"/>
    <property type="match status" value="1"/>
</dbReference>
<dbReference type="EMBL" id="JBHUMF010000031">
    <property type="protein sequence ID" value="MFD2682065.1"/>
    <property type="molecule type" value="Genomic_DNA"/>
</dbReference>
<dbReference type="PROSITE" id="PS51186">
    <property type="entry name" value="GNAT"/>
    <property type="match status" value="1"/>
</dbReference>
<evidence type="ECO:0000313" key="3">
    <source>
        <dbReference type="Proteomes" id="UP001597506"/>
    </source>
</evidence>
<sequence length="141" mass="16437">MKIIELDSEADWKEAFQVVKELRTHLSYEKYMSMLEAMKPNGYRGFLLKEGDTPVAYTGITERVNFYDGHHLFVYELVTKESERSKGYGEALLTFIENLAKDIGCEKMHLDSGLQRTDAHRFYEEKMGMSKKSYAFKKVLD</sequence>
<keyword evidence="2" id="KW-0012">Acyltransferase</keyword>
<accession>A0ABW5RUF8</accession>
<dbReference type="SUPFAM" id="SSF55729">
    <property type="entry name" value="Acyl-CoA N-acyltransferases (Nat)"/>
    <property type="match status" value="1"/>
</dbReference>
<keyword evidence="2" id="KW-0808">Transferase</keyword>
<dbReference type="Pfam" id="PF00583">
    <property type="entry name" value="Acetyltransf_1"/>
    <property type="match status" value="1"/>
</dbReference>
<evidence type="ECO:0000259" key="1">
    <source>
        <dbReference type="PROSITE" id="PS51186"/>
    </source>
</evidence>
<dbReference type="Proteomes" id="UP001597506">
    <property type="component" value="Unassembled WGS sequence"/>
</dbReference>
<organism evidence="2 3">
    <name type="scientific">Bacillus seohaeanensis</name>
    <dbReference type="NCBI Taxonomy" id="284580"/>
    <lineage>
        <taxon>Bacteria</taxon>
        <taxon>Bacillati</taxon>
        <taxon>Bacillota</taxon>
        <taxon>Bacilli</taxon>
        <taxon>Bacillales</taxon>
        <taxon>Bacillaceae</taxon>
        <taxon>Bacillus</taxon>
    </lineage>
</organism>
<comment type="caution">
    <text evidence="2">The sequence shown here is derived from an EMBL/GenBank/DDBJ whole genome shotgun (WGS) entry which is preliminary data.</text>
</comment>
<proteinExistence type="predicted"/>
<gene>
    <name evidence="2" type="ORF">ACFSUL_15095</name>
</gene>
<evidence type="ECO:0000313" key="2">
    <source>
        <dbReference type="EMBL" id="MFD2682065.1"/>
    </source>
</evidence>
<dbReference type="InterPro" id="IPR016181">
    <property type="entry name" value="Acyl_CoA_acyltransferase"/>
</dbReference>
<keyword evidence="3" id="KW-1185">Reference proteome</keyword>